<feature type="domain" description="ABC transmembrane type-1" evidence="10">
    <location>
        <begin position="12"/>
        <end position="285"/>
    </location>
</feature>
<accession>A0A0L0EPN4</accession>
<comment type="caution">
    <text evidence="11">The sequence shown here is derived from an EMBL/GenBank/DDBJ whole genome shotgun (WGS) entry which is preliminary data.</text>
</comment>
<evidence type="ECO:0000313" key="12">
    <source>
        <dbReference type="Proteomes" id="UP000036850"/>
    </source>
</evidence>
<feature type="transmembrane region" description="Helical" evidence="8">
    <location>
        <begin position="47"/>
        <end position="68"/>
    </location>
</feature>
<keyword evidence="5" id="KW-0067">ATP-binding</keyword>
<evidence type="ECO:0000256" key="3">
    <source>
        <dbReference type="ARBA" id="ARBA00022692"/>
    </source>
</evidence>
<dbReference type="InterPro" id="IPR039421">
    <property type="entry name" value="Type_1_exporter"/>
</dbReference>
<evidence type="ECO:0000259" key="10">
    <source>
        <dbReference type="PROSITE" id="PS50929"/>
    </source>
</evidence>
<dbReference type="GO" id="GO:0140359">
    <property type="term" value="F:ABC-type transporter activity"/>
    <property type="evidence" value="ECO:0007669"/>
    <property type="project" value="InterPro"/>
</dbReference>
<dbReference type="GO" id="GO:0034040">
    <property type="term" value="F:ATPase-coupled lipid transmembrane transporter activity"/>
    <property type="evidence" value="ECO:0007669"/>
    <property type="project" value="TreeGrafter"/>
</dbReference>
<dbReference type="Pfam" id="PF00664">
    <property type="entry name" value="ABC_membrane"/>
    <property type="match status" value="1"/>
</dbReference>
<dbReference type="EMBL" id="LFZX01000160">
    <property type="protein sequence ID" value="KNC66356.1"/>
    <property type="molecule type" value="Genomic_DNA"/>
</dbReference>
<dbReference type="SUPFAM" id="SSF52540">
    <property type="entry name" value="P-loop containing nucleoside triphosphate hydrolases"/>
    <property type="match status" value="1"/>
</dbReference>
<dbReference type="GO" id="GO:0005886">
    <property type="term" value="C:plasma membrane"/>
    <property type="evidence" value="ECO:0007669"/>
    <property type="project" value="UniProtKB-SubCell"/>
</dbReference>
<evidence type="ECO:0000313" key="11">
    <source>
        <dbReference type="EMBL" id="KNC66356.1"/>
    </source>
</evidence>
<dbReference type="OrthoDB" id="9760776at2"/>
<keyword evidence="4" id="KW-0547">Nucleotide-binding</keyword>
<keyword evidence="3 8" id="KW-0812">Transmembrane</keyword>
<feature type="transmembrane region" description="Helical" evidence="8">
    <location>
        <begin position="259"/>
        <end position="280"/>
    </location>
</feature>
<dbReference type="NCBIfam" id="TIGR01194">
    <property type="entry name" value="cyc_pep_trnsptr"/>
    <property type="match status" value="1"/>
</dbReference>
<dbReference type="PANTHER" id="PTHR24221">
    <property type="entry name" value="ATP-BINDING CASSETTE SUB-FAMILY B"/>
    <property type="match status" value="1"/>
</dbReference>
<gene>
    <name evidence="11" type="ORF">AC626_17485</name>
</gene>
<keyword evidence="6 8" id="KW-1133">Transmembrane helix</keyword>
<dbReference type="PROSITE" id="PS00211">
    <property type="entry name" value="ABC_TRANSPORTER_1"/>
    <property type="match status" value="1"/>
</dbReference>
<dbReference type="InterPro" id="IPR003593">
    <property type="entry name" value="AAA+_ATPase"/>
</dbReference>
<organism evidence="11 12">
    <name type="scientific">Pseudoalteromonas rubra</name>
    <dbReference type="NCBI Taxonomy" id="43658"/>
    <lineage>
        <taxon>Bacteria</taxon>
        <taxon>Pseudomonadati</taxon>
        <taxon>Pseudomonadota</taxon>
        <taxon>Gammaproteobacteria</taxon>
        <taxon>Alteromonadales</taxon>
        <taxon>Pseudoalteromonadaceae</taxon>
        <taxon>Pseudoalteromonas</taxon>
    </lineage>
</organism>
<evidence type="ECO:0000256" key="8">
    <source>
        <dbReference type="SAM" id="Phobius"/>
    </source>
</evidence>
<feature type="transmembrane region" description="Helical" evidence="8">
    <location>
        <begin position="234"/>
        <end position="253"/>
    </location>
</feature>
<evidence type="ECO:0000256" key="7">
    <source>
        <dbReference type="ARBA" id="ARBA00023136"/>
    </source>
</evidence>
<dbReference type="InterPro" id="IPR036640">
    <property type="entry name" value="ABC1_TM_sf"/>
</dbReference>
<dbReference type="GO" id="GO:1904680">
    <property type="term" value="F:peptide transmembrane transporter activity"/>
    <property type="evidence" value="ECO:0007669"/>
    <property type="project" value="InterPro"/>
</dbReference>
<name>A0A0L0EPN4_9GAMM</name>
<sequence>MLLYYIKKFKKIMFLSGLASLFTAATSIALFHMIGESGETGFQPLEVVVFAVLVAFLLMASMTTSYFLSQYSAGTINSVRQNLVSRILGTDYDKLEKAGRARLYNVLTNDVNAISGALAEMPAFIYNSFLLLACFGYLFVLSEVMFGILVLAAFVSFLITKVVMAKITRAANQMREHQDHVFEGYKGILDGAKQLTVNKDRRQYFFEKRLKPVMTELRSSEREYGFAWDINRNISQVVIFITLGTIVAVSHYLQRTELVMSYILIVTYISAPFGYVMNLWQNIARARVSLQKIESLQLGSEQENGAEQTHQPLSEDWHKIAFKDVSFAYESQGEDTAFSLPKLNLTFNRGEIIFITGGNGSGKSTFLHLLLGLYTPSKGAIQVDDMPVSAAQLDEYRAKITMVLPDFYLYRELLDANGSPANEEKARTLLAQFQLDHKLNVDKEGFSATQFSQGQRKRLALIASILEDKDIYVLDEWAADQDPHFRALFYQELLPWLKSQGKTVIAVTHDDKYFHLADRHIKFDQGQAQELTEKKCHGQAA</sequence>
<dbReference type="Gene3D" id="1.20.1560.10">
    <property type="entry name" value="ABC transporter type 1, transmembrane domain"/>
    <property type="match status" value="1"/>
</dbReference>
<dbReference type="CDD" id="cd03225">
    <property type="entry name" value="ABC_cobalt_CbiO_domain1"/>
    <property type="match status" value="1"/>
</dbReference>
<evidence type="ECO:0000256" key="6">
    <source>
        <dbReference type="ARBA" id="ARBA00022989"/>
    </source>
</evidence>
<dbReference type="SMART" id="SM00382">
    <property type="entry name" value="AAA"/>
    <property type="match status" value="1"/>
</dbReference>
<protein>
    <submittedName>
        <fullName evidence="11">Cyclic peptide transporter</fullName>
    </submittedName>
</protein>
<dbReference type="InterPro" id="IPR015856">
    <property type="entry name" value="ABC_transpr_CbiO/EcfA_su"/>
</dbReference>
<dbReference type="InterPro" id="IPR005898">
    <property type="entry name" value="Cyc_pep_transpt_SyrD/YojI"/>
</dbReference>
<feature type="transmembrane region" description="Helical" evidence="8">
    <location>
        <begin position="12"/>
        <end position="35"/>
    </location>
</feature>
<dbReference type="GO" id="GO:0016887">
    <property type="term" value="F:ATP hydrolysis activity"/>
    <property type="evidence" value="ECO:0007669"/>
    <property type="project" value="InterPro"/>
</dbReference>
<keyword evidence="7 8" id="KW-0472">Membrane</keyword>
<feature type="domain" description="ABC transporter" evidence="9">
    <location>
        <begin position="320"/>
        <end position="540"/>
    </location>
</feature>
<dbReference type="GO" id="GO:0005524">
    <property type="term" value="F:ATP binding"/>
    <property type="evidence" value="ECO:0007669"/>
    <property type="project" value="UniProtKB-KW"/>
</dbReference>
<dbReference type="GO" id="GO:0015833">
    <property type="term" value="P:peptide transport"/>
    <property type="evidence" value="ECO:0007669"/>
    <property type="project" value="InterPro"/>
</dbReference>
<dbReference type="Pfam" id="PF00005">
    <property type="entry name" value="ABC_tran"/>
    <property type="match status" value="1"/>
</dbReference>
<proteinExistence type="predicted"/>
<evidence type="ECO:0000256" key="4">
    <source>
        <dbReference type="ARBA" id="ARBA00022741"/>
    </source>
</evidence>
<keyword evidence="2" id="KW-0813">Transport</keyword>
<reference evidence="12" key="1">
    <citation type="submission" date="2015-07" db="EMBL/GenBank/DDBJ databases">
        <title>Draft genome sequence of a Pseudoalteromonas rubra strain, OCN096, isolated from Kaneohe Bay, Oahu, Hawaii.</title>
        <authorList>
            <person name="Beurmann S."/>
            <person name="Ushijima B."/>
            <person name="Belcaid M."/>
            <person name="Callahan S.M."/>
            <person name="Aeby G.S."/>
        </authorList>
    </citation>
    <scope>NUCLEOTIDE SEQUENCE [LARGE SCALE GENOMIC DNA]</scope>
    <source>
        <strain evidence="12">OCN096</strain>
    </source>
</reference>
<dbReference type="PANTHER" id="PTHR24221:SF654">
    <property type="entry name" value="ATP-BINDING CASSETTE SUB-FAMILY B MEMBER 6"/>
    <property type="match status" value="1"/>
</dbReference>
<evidence type="ECO:0000256" key="5">
    <source>
        <dbReference type="ARBA" id="ARBA00022840"/>
    </source>
</evidence>
<dbReference type="InterPro" id="IPR003439">
    <property type="entry name" value="ABC_transporter-like_ATP-bd"/>
</dbReference>
<comment type="subcellular location">
    <subcellularLocation>
        <location evidence="1">Cell membrane</location>
        <topology evidence="1">Multi-pass membrane protein</topology>
    </subcellularLocation>
</comment>
<dbReference type="InterPro" id="IPR027417">
    <property type="entry name" value="P-loop_NTPase"/>
</dbReference>
<dbReference type="PATRIC" id="fig|43658.6.peg.2036"/>
<dbReference type="Proteomes" id="UP000036850">
    <property type="component" value="Unassembled WGS sequence"/>
</dbReference>
<dbReference type="InterPro" id="IPR017871">
    <property type="entry name" value="ABC_transporter-like_CS"/>
</dbReference>
<dbReference type="InterPro" id="IPR011527">
    <property type="entry name" value="ABC1_TM_dom"/>
</dbReference>
<evidence type="ECO:0000256" key="2">
    <source>
        <dbReference type="ARBA" id="ARBA00022448"/>
    </source>
</evidence>
<dbReference type="Gene3D" id="3.40.50.300">
    <property type="entry name" value="P-loop containing nucleotide triphosphate hydrolases"/>
    <property type="match status" value="1"/>
</dbReference>
<dbReference type="SUPFAM" id="SSF90123">
    <property type="entry name" value="ABC transporter transmembrane region"/>
    <property type="match status" value="1"/>
</dbReference>
<evidence type="ECO:0000256" key="1">
    <source>
        <dbReference type="ARBA" id="ARBA00004651"/>
    </source>
</evidence>
<dbReference type="AlphaFoldDB" id="A0A0L0EPN4"/>
<dbReference type="PROSITE" id="PS50893">
    <property type="entry name" value="ABC_TRANSPORTER_2"/>
    <property type="match status" value="1"/>
</dbReference>
<dbReference type="PROSITE" id="PS50929">
    <property type="entry name" value="ABC_TM1F"/>
    <property type="match status" value="1"/>
</dbReference>
<evidence type="ECO:0000259" key="9">
    <source>
        <dbReference type="PROSITE" id="PS50893"/>
    </source>
</evidence>
<feature type="transmembrane region" description="Helical" evidence="8">
    <location>
        <begin position="146"/>
        <end position="165"/>
    </location>
</feature>